<evidence type="ECO:0000313" key="4">
    <source>
        <dbReference type="Proteomes" id="UP001170364"/>
    </source>
</evidence>
<dbReference type="InterPro" id="IPR051396">
    <property type="entry name" value="Bact_Antivir_Def_Nuclease"/>
</dbReference>
<evidence type="ECO:0000259" key="1">
    <source>
        <dbReference type="Pfam" id="PF13175"/>
    </source>
</evidence>
<dbReference type="SUPFAM" id="SSF52540">
    <property type="entry name" value="P-loop containing nucleoside triphosphate hydrolases"/>
    <property type="match status" value="1"/>
</dbReference>
<dbReference type="RefSeq" id="WP_301371013.1">
    <property type="nucleotide sequence ID" value="NZ_JAQJJF010000016.1"/>
</dbReference>
<dbReference type="AlphaFoldDB" id="A0AAW7QCR9"/>
<dbReference type="Gene3D" id="3.40.50.300">
    <property type="entry name" value="P-loop containing nucleotide triphosphate hydrolases"/>
    <property type="match status" value="1"/>
</dbReference>
<dbReference type="InterPro" id="IPR027417">
    <property type="entry name" value="P-loop_NTPase"/>
</dbReference>
<dbReference type="PANTHER" id="PTHR43581:SF2">
    <property type="entry name" value="EXCINUCLEASE ATPASE SUBUNIT"/>
    <property type="match status" value="1"/>
</dbReference>
<dbReference type="InterPro" id="IPR041685">
    <property type="entry name" value="AAA_GajA/Old/RecF-like"/>
</dbReference>
<reference evidence="3" key="2">
    <citation type="submission" date="2023-01" db="EMBL/GenBank/DDBJ databases">
        <authorList>
            <person name="Uljanovas D."/>
        </authorList>
    </citation>
    <scope>NUCLEOTIDE SEQUENCE</scope>
    <source>
        <strain evidence="3">S41</strain>
    </source>
</reference>
<dbReference type="CDD" id="cd01026">
    <property type="entry name" value="TOPRIM_OLD"/>
    <property type="match status" value="1"/>
</dbReference>
<comment type="caution">
    <text evidence="3">The sequence shown here is derived from an EMBL/GenBank/DDBJ whole genome shotgun (WGS) entry which is preliminary data.</text>
</comment>
<evidence type="ECO:0000313" key="3">
    <source>
        <dbReference type="EMBL" id="MDN5124193.1"/>
    </source>
</evidence>
<dbReference type="InterPro" id="IPR034139">
    <property type="entry name" value="TOPRIM_OLD"/>
</dbReference>
<accession>A0AAW7QCR9</accession>
<dbReference type="Proteomes" id="UP001170364">
    <property type="component" value="Unassembled WGS sequence"/>
</dbReference>
<protein>
    <submittedName>
        <fullName evidence="3">AAA family ATPase</fullName>
    </submittedName>
</protein>
<dbReference type="PANTHER" id="PTHR43581">
    <property type="entry name" value="ATP/GTP PHOSPHATASE"/>
    <property type="match status" value="1"/>
</dbReference>
<gene>
    <name evidence="3" type="ORF">PJV93_09775</name>
</gene>
<evidence type="ECO:0000259" key="2">
    <source>
        <dbReference type="Pfam" id="PF20469"/>
    </source>
</evidence>
<sequence>MKIKKLKISNFRSIIEVEISFEKMMMFIGQNNHGKSNVLYAILFFFGEVKIQDLDFFDGTNELYVEIQFYDLDDDDKVTFNKYLTVENEILVRKTAYRNGSFEYNGYIQNPENEYLQESNATNYRSRENAQSLPFYDLLPDEGRLTIAMIQEAQKQYIRENLNSINFIYELEENNFLGAKNIAQGMFGEIFFIPAVKSINEDLANNKTSLFTKLYSKVIELVTSSNTDIITLKTQINTQFNKFKKYNEDNTVNQDRPEELNDFENRLSGNLREWGVNLEVEILPPDIDNVFKSDVNVWIHDGIKTDINRKGHGLQRALTFSLIKTFSEHISSIPEEERPNRQASKSSYFIFEEPELYLHPQAQRALLDTLINLSNDSQVILCTHSSALISLDNYKSIAIVRKDRTTNETSITQYQEEIFIGDEKKNFNLLSWINPDRAELFFAKKVILVEGATEKTIIPFIAKKLNIFKFEYTLIDCGSKTNIPYYINLLNKFRIPYVAVFDKDHQLHKQEQARNVADRDTTQIVSIVDTIIGKSVMFINDIEEELGMIAGSTNKPFTALEEIAKDEFLISSSLENKVKEIYE</sequence>
<proteinExistence type="predicted"/>
<organism evidence="3 4">
    <name type="scientific">Aliarcobacter butzleri</name>
    <dbReference type="NCBI Taxonomy" id="28197"/>
    <lineage>
        <taxon>Bacteria</taxon>
        <taxon>Pseudomonadati</taxon>
        <taxon>Campylobacterota</taxon>
        <taxon>Epsilonproteobacteria</taxon>
        <taxon>Campylobacterales</taxon>
        <taxon>Arcobacteraceae</taxon>
        <taxon>Aliarcobacter</taxon>
    </lineage>
</organism>
<dbReference type="Pfam" id="PF13175">
    <property type="entry name" value="AAA_15"/>
    <property type="match status" value="1"/>
</dbReference>
<dbReference type="Pfam" id="PF20469">
    <property type="entry name" value="OLD-like_TOPRIM"/>
    <property type="match status" value="1"/>
</dbReference>
<feature type="domain" description="Endonuclease GajA/Old nuclease/RecF-like AAA" evidence="1">
    <location>
        <begin position="1"/>
        <end position="389"/>
    </location>
</feature>
<dbReference type="EMBL" id="JAQJJG010000012">
    <property type="protein sequence ID" value="MDN5124193.1"/>
    <property type="molecule type" value="Genomic_DNA"/>
</dbReference>
<name>A0AAW7QCR9_9BACT</name>
<feature type="domain" description="OLD protein-like TOPRIM" evidence="2">
    <location>
        <begin position="441"/>
        <end position="504"/>
    </location>
</feature>
<reference evidence="3" key="1">
    <citation type="journal article" date="2023" name="Microorganisms">
        <title>Genomic Characterization of Arcobacter butzleri Strains Isolated from Various Sources in Lithuania.</title>
        <authorList>
            <person name="Uljanovas D."/>
            <person name="Golz G."/>
            <person name="Fleischmann S."/>
            <person name="Kudirkiene E."/>
            <person name="Kasetiene N."/>
            <person name="Grineviciene A."/>
            <person name="Tamuleviciene E."/>
            <person name="Aksomaitiene J."/>
            <person name="Alter T."/>
            <person name="Malakauskas M."/>
        </authorList>
    </citation>
    <scope>NUCLEOTIDE SEQUENCE</scope>
    <source>
        <strain evidence="3">S41</strain>
    </source>
</reference>